<keyword evidence="1" id="KW-0812">Transmembrane</keyword>
<keyword evidence="1" id="KW-0472">Membrane</keyword>
<feature type="transmembrane region" description="Helical" evidence="1">
    <location>
        <begin position="314"/>
        <end position="335"/>
    </location>
</feature>
<gene>
    <name evidence="2" type="ORF">A1O1_08867</name>
</gene>
<proteinExistence type="predicted"/>
<reference evidence="2 3" key="1">
    <citation type="submission" date="2013-03" db="EMBL/GenBank/DDBJ databases">
        <title>The Genome Sequence of Capronia coronata CBS 617.96.</title>
        <authorList>
            <consortium name="The Broad Institute Genomics Platform"/>
            <person name="Cuomo C."/>
            <person name="de Hoog S."/>
            <person name="Gorbushina A."/>
            <person name="Walker B."/>
            <person name="Young S.K."/>
            <person name="Zeng Q."/>
            <person name="Gargeya S."/>
            <person name="Fitzgerald M."/>
            <person name="Haas B."/>
            <person name="Abouelleil A."/>
            <person name="Allen A.W."/>
            <person name="Alvarado L."/>
            <person name="Arachchi H.M."/>
            <person name="Berlin A.M."/>
            <person name="Chapman S.B."/>
            <person name="Gainer-Dewar J."/>
            <person name="Goldberg J."/>
            <person name="Griggs A."/>
            <person name="Gujja S."/>
            <person name="Hansen M."/>
            <person name="Howarth C."/>
            <person name="Imamovic A."/>
            <person name="Ireland A."/>
            <person name="Larimer J."/>
            <person name="McCowan C."/>
            <person name="Murphy C."/>
            <person name="Pearson M."/>
            <person name="Poon T.W."/>
            <person name="Priest M."/>
            <person name="Roberts A."/>
            <person name="Saif S."/>
            <person name="Shea T."/>
            <person name="Sisk P."/>
            <person name="Sykes S."/>
            <person name="Wortman J."/>
            <person name="Nusbaum C."/>
            <person name="Birren B."/>
        </authorList>
    </citation>
    <scope>NUCLEOTIDE SEQUENCE [LARGE SCALE GENOMIC DNA]</scope>
    <source>
        <strain evidence="2 3">CBS 617.96</strain>
    </source>
</reference>
<dbReference type="AlphaFoldDB" id="W9XDC4"/>
<dbReference type="RefSeq" id="XP_007727915.1">
    <property type="nucleotide sequence ID" value="XM_007729725.1"/>
</dbReference>
<dbReference type="EMBL" id="AMWN01000011">
    <property type="protein sequence ID" value="EXJ78467.1"/>
    <property type="molecule type" value="Genomic_DNA"/>
</dbReference>
<dbReference type="HOGENOM" id="CLU_644045_0_0_1"/>
<comment type="caution">
    <text evidence="2">The sequence shown here is derived from an EMBL/GenBank/DDBJ whole genome shotgun (WGS) entry which is preliminary data.</text>
</comment>
<keyword evidence="3" id="KW-1185">Reference proteome</keyword>
<protein>
    <submittedName>
        <fullName evidence="2">Uncharacterized protein</fullName>
    </submittedName>
</protein>
<accession>W9XDC4</accession>
<name>W9XDC4_9EURO</name>
<sequence length="426" mass="45769">MGGDVPKSELVHINTGDSITSAVKFYKTQLDFGHKKPVYLVDTPGFGDTRTLDTKPFGNSRDSSAVHSEDHTNVSHANKLILAFQNKQITKFSGVFWFVGTCKAEEGLREEAAFINKLAKPEDNGHGFCIWDHVVVILRGDYGVEGAQTAVSHVIGGNNHKKLHGVQVFISRKAAGLTGFGDGVVVIEQDERLAVRGNPTHAGALLSSGSFEATASIKWINQTMKCQRCLQSGDPRAFYACHREVEAIHCPIDEHPGYLLQIHGEREWKDLAKSVGKKTAAVVGVAAGVTTVALTVVASLAIPNPVTPALGLCVAHLTIGIGATGAVVPIAQALGKGAFPGNKSRMPLVHLNPAKIIEEISKEMPEETSEVLSKEQLRKLSSKRITLKGSWGDVVLEVVQDVATIQDQRAPSLVRSASGRTKKTTR</sequence>
<dbReference type="Proteomes" id="UP000019484">
    <property type="component" value="Unassembled WGS sequence"/>
</dbReference>
<organism evidence="2 3">
    <name type="scientific">Capronia coronata CBS 617.96</name>
    <dbReference type="NCBI Taxonomy" id="1182541"/>
    <lineage>
        <taxon>Eukaryota</taxon>
        <taxon>Fungi</taxon>
        <taxon>Dikarya</taxon>
        <taxon>Ascomycota</taxon>
        <taxon>Pezizomycotina</taxon>
        <taxon>Eurotiomycetes</taxon>
        <taxon>Chaetothyriomycetidae</taxon>
        <taxon>Chaetothyriales</taxon>
        <taxon>Herpotrichiellaceae</taxon>
        <taxon>Capronia</taxon>
    </lineage>
</organism>
<evidence type="ECO:0000313" key="2">
    <source>
        <dbReference type="EMBL" id="EXJ78467.1"/>
    </source>
</evidence>
<dbReference type="OrthoDB" id="8954335at2759"/>
<evidence type="ECO:0000256" key="1">
    <source>
        <dbReference type="SAM" id="Phobius"/>
    </source>
</evidence>
<feature type="transmembrane region" description="Helical" evidence="1">
    <location>
        <begin position="279"/>
        <end position="302"/>
    </location>
</feature>
<evidence type="ECO:0000313" key="3">
    <source>
        <dbReference type="Proteomes" id="UP000019484"/>
    </source>
</evidence>
<dbReference type="GeneID" id="19163714"/>
<keyword evidence="1" id="KW-1133">Transmembrane helix</keyword>